<reference evidence="4" key="1">
    <citation type="submission" date="2025-08" db="UniProtKB">
        <authorList>
            <consortium name="RefSeq"/>
        </authorList>
    </citation>
    <scope>IDENTIFICATION</scope>
    <source>
        <tissue evidence="4">Gonads</tissue>
    </source>
</reference>
<feature type="coiled-coil region" evidence="1">
    <location>
        <begin position="650"/>
        <end position="695"/>
    </location>
</feature>
<dbReference type="STRING" id="7574.A0A1S3HCI6"/>
<dbReference type="KEGG" id="lak:106153467"/>
<feature type="region of interest" description="Disordered" evidence="2">
    <location>
        <begin position="26"/>
        <end position="46"/>
    </location>
</feature>
<dbReference type="Proteomes" id="UP000085678">
    <property type="component" value="Unplaced"/>
</dbReference>
<dbReference type="GO" id="GO:0031122">
    <property type="term" value="P:cytoplasmic microtubule organization"/>
    <property type="evidence" value="ECO:0007669"/>
    <property type="project" value="TreeGrafter"/>
</dbReference>
<dbReference type="InParanoid" id="A0A1S3HCI6"/>
<dbReference type="FunCoup" id="A0A1S3HCI6">
    <property type="interactions" value="11"/>
</dbReference>
<feature type="region of interest" description="Disordered" evidence="2">
    <location>
        <begin position="146"/>
        <end position="197"/>
    </location>
</feature>
<evidence type="ECO:0000256" key="2">
    <source>
        <dbReference type="SAM" id="MobiDB-lite"/>
    </source>
</evidence>
<name>A0A1S3HCI6_LINAN</name>
<evidence type="ECO:0000313" key="3">
    <source>
        <dbReference type="Proteomes" id="UP000085678"/>
    </source>
</evidence>
<feature type="compositionally biased region" description="Basic and acidic residues" evidence="2">
    <location>
        <begin position="402"/>
        <end position="422"/>
    </location>
</feature>
<keyword evidence="3" id="KW-1185">Reference proteome</keyword>
<protein>
    <submittedName>
        <fullName evidence="4">Coiled-coil domain-containing protein 13</fullName>
    </submittedName>
</protein>
<dbReference type="PANTHER" id="PTHR31935:SF1">
    <property type="entry name" value="COILED-COIL DOMAIN-CONTAINING PROTEIN 13"/>
    <property type="match status" value="1"/>
</dbReference>
<evidence type="ECO:0000313" key="4">
    <source>
        <dbReference type="RefSeq" id="XP_013382859.1"/>
    </source>
</evidence>
<accession>A0A1S3HCI6</accession>
<gene>
    <name evidence="4" type="primary">LOC106153467</name>
</gene>
<dbReference type="GeneID" id="106153467"/>
<dbReference type="AlphaFoldDB" id="A0A1S3HCI6"/>
<organism evidence="3 4">
    <name type="scientific">Lingula anatina</name>
    <name type="common">Brachiopod</name>
    <name type="synonym">Lingula unguis</name>
    <dbReference type="NCBI Taxonomy" id="7574"/>
    <lineage>
        <taxon>Eukaryota</taxon>
        <taxon>Metazoa</taxon>
        <taxon>Spiralia</taxon>
        <taxon>Lophotrochozoa</taxon>
        <taxon>Brachiopoda</taxon>
        <taxon>Linguliformea</taxon>
        <taxon>Lingulata</taxon>
        <taxon>Lingulida</taxon>
        <taxon>Linguloidea</taxon>
        <taxon>Lingulidae</taxon>
        <taxon>Lingula</taxon>
    </lineage>
</organism>
<dbReference type="InterPro" id="IPR038929">
    <property type="entry name" value="CCDC13"/>
</dbReference>
<feature type="compositionally biased region" description="Basic and acidic residues" evidence="2">
    <location>
        <begin position="160"/>
        <end position="182"/>
    </location>
</feature>
<feature type="region of interest" description="Disordered" evidence="2">
    <location>
        <begin position="394"/>
        <end position="422"/>
    </location>
</feature>
<keyword evidence="1" id="KW-0175">Coiled coil</keyword>
<proteinExistence type="predicted"/>
<sequence length="708" mass="80503">MNASDETLKQQFQLLQEQQQKKLLLRKQRKEEKEKSEKDQLKESKSFGAFGVEDDLALTLADPPAPSSSIYSEELVNHLNDQLREMKDENGRLYKLLSERDFEIRQLKKKREEDRAAIAGGAGVASDAAATKIVELSKKVRELRAEVEAEKTKARQTQKKCRDLENKLRSADSEDMAGKGDIPKYSNPYGSPRDDKSLEQELKATQEKLRQTELKLSEQRNQVLSVKNELKSTQKVLANEVGEGVTVQSLLNATSGWRGRAQQILALQKKVTELKSQLQDRQSSLAMEDDLEAQFMGTSSSKRSTLDDRHQTQIKRLEKERREAQDKAANELKALEEEHAALKRKFDASKARNKVLSEDVKLQKQQVQKLLDKGKHDDELIEALMKQQERLKSMVEQNNKSQQEKEQSQSAKLRELSQKQQHDVNVVEQLKKIVAEKEQKLHSMEDEIQELRQRAQVSAVNAQINAANALFERTVSRPGTATIVNPVVNDGTALHTPSPPQSRASNRSTSRQSQVNGDATDRERASSRKSVRPASSQPGLLSKEELSELQAQCQEYKSMYHVAEVERDKLLELVKLLQQREEAGQKQSQDLQQELAHHKKKNVQLEKQLGKTKLEQSQSAKGLKKSKSKQGTFLVGDDTSKTEDITPEEVEELQTNLAIQKDENEALKATLQSTLQAKEEDLNLYSQMMEETKKIFLQGLRQYRQQQS</sequence>
<dbReference type="RefSeq" id="XP_013382859.1">
    <property type="nucleotide sequence ID" value="XM_013527405.1"/>
</dbReference>
<dbReference type="GO" id="GO:0034451">
    <property type="term" value="C:centriolar satellite"/>
    <property type="evidence" value="ECO:0007669"/>
    <property type="project" value="TreeGrafter"/>
</dbReference>
<feature type="compositionally biased region" description="Basic and acidic residues" evidence="2">
    <location>
        <begin position="29"/>
        <end position="45"/>
    </location>
</feature>
<evidence type="ECO:0000256" key="1">
    <source>
        <dbReference type="SAM" id="Coils"/>
    </source>
</evidence>
<feature type="region of interest" description="Disordered" evidence="2">
    <location>
        <begin position="612"/>
        <end position="647"/>
    </location>
</feature>
<feature type="compositionally biased region" description="Polar residues" evidence="2">
    <location>
        <begin position="501"/>
        <end position="517"/>
    </location>
</feature>
<dbReference type="GO" id="GO:1905515">
    <property type="term" value="P:non-motile cilium assembly"/>
    <property type="evidence" value="ECO:0007669"/>
    <property type="project" value="TreeGrafter"/>
</dbReference>
<dbReference type="OrthoDB" id="10258312at2759"/>
<feature type="region of interest" description="Disordered" evidence="2">
    <location>
        <begin position="489"/>
        <end position="543"/>
    </location>
</feature>
<dbReference type="PANTHER" id="PTHR31935">
    <property type="entry name" value="COILED-COIL DOMAIN-CONTAINING PROTEIN 13"/>
    <property type="match status" value="1"/>
</dbReference>